<reference evidence="15" key="1">
    <citation type="journal article" date="2023" name="Front. Mar. Sci.">
        <title>A new Merluccius polli reference genome to investigate the effects of global change in West African waters.</title>
        <authorList>
            <person name="Mateo J.L."/>
            <person name="Blanco-Fernandez C."/>
            <person name="Garcia-Vazquez E."/>
            <person name="Machado-Schiaffino G."/>
        </authorList>
    </citation>
    <scope>NUCLEOTIDE SEQUENCE</scope>
    <source>
        <strain evidence="15">C29</strain>
        <tissue evidence="15">Fin</tissue>
    </source>
</reference>
<dbReference type="EMBL" id="JAOPHQ010004556">
    <property type="protein sequence ID" value="KAK0138984.1"/>
    <property type="molecule type" value="Genomic_DNA"/>
</dbReference>
<feature type="transmembrane region" description="Helical" evidence="13">
    <location>
        <begin position="697"/>
        <end position="720"/>
    </location>
</feature>
<proteinExistence type="predicted"/>
<feature type="transmembrane region" description="Helical" evidence="13">
    <location>
        <begin position="376"/>
        <end position="398"/>
    </location>
</feature>
<protein>
    <submittedName>
        <fullName evidence="15">Olfactory receptor 52K1</fullName>
    </submittedName>
</protein>
<feature type="transmembrane region" description="Helical" evidence="13">
    <location>
        <begin position="623"/>
        <end position="641"/>
    </location>
</feature>
<feature type="transmembrane region" description="Helical" evidence="13">
    <location>
        <begin position="776"/>
        <end position="797"/>
    </location>
</feature>
<dbReference type="GO" id="GO:0004984">
    <property type="term" value="F:olfactory receptor activity"/>
    <property type="evidence" value="ECO:0007669"/>
    <property type="project" value="InterPro"/>
</dbReference>
<comment type="caution">
    <text evidence="15">The sequence shown here is derived from an EMBL/GenBank/DDBJ whole genome shotgun (WGS) entry which is preliminary data.</text>
</comment>
<feature type="transmembrane region" description="Helical" evidence="13">
    <location>
        <begin position="831"/>
        <end position="855"/>
    </location>
</feature>
<keyword evidence="8 13" id="KW-0472">Membrane</keyword>
<feature type="domain" description="G-protein coupled receptors family 1 profile" evidence="14">
    <location>
        <begin position="45"/>
        <end position="293"/>
    </location>
</feature>
<feature type="transmembrane region" description="Helical" evidence="13">
    <location>
        <begin position="30"/>
        <end position="55"/>
    </location>
</feature>
<organism evidence="15 16">
    <name type="scientific">Merluccius polli</name>
    <name type="common">Benguela hake</name>
    <name type="synonym">Merluccius cadenati</name>
    <dbReference type="NCBI Taxonomy" id="89951"/>
    <lineage>
        <taxon>Eukaryota</taxon>
        <taxon>Metazoa</taxon>
        <taxon>Chordata</taxon>
        <taxon>Craniata</taxon>
        <taxon>Vertebrata</taxon>
        <taxon>Euteleostomi</taxon>
        <taxon>Actinopterygii</taxon>
        <taxon>Neopterygii</taxon>
        <taxon>Teleostei</taxon>
        <taxon>Neoteleostei</taxon>
        <taxon>Acanthomorphata</taxon>
        <taxon>Zeiogadaria</taxon>
        <taxon>Gadariae</taxon>
        <taxon>Gadiformes</taxon>
        <taxon>Gadoidei</taxon>
        <taxon>Merlucciidae</taxon>
        <taxon>Merluccius</taxon>
    </lineage>
</organism>
<evidence type="ECO:0000256" key="6">
    <source>
        <dbReference type="ARBA" id="ARBA00022989"/>
    </source>
</evidence>
<name>A0AA47MF52_MERPO</name>
<evidence type="ECO:0000256" key="12">
    <source>
        <dbReference type="ARBA" id="ARBA00023224"/>
    </source>
</evidence>
<evidence type="ECO:0000256" key="1">
    <source>
        <dbReference type="ARBA" id="ARBA00004651"/>
    </source>
</evidence>
<dbReference type="PRINTS" id="PR00237">
    <property type="entry name" value="GPCRRHODOPSN"/>
</dbReference>
<feature type="transmembrane region" description="Helical" evidence="13">
    <location>
        <begin position="876"/>
        <end position="897"/>
    </location>
</feature>
<feature type="transmembrane region" description="Helical" evidence="13">
    <location>
        <begin position="243"/>
        <end position="263"/>
    </location>
</feature>
<feature type="transmembrane region" description="Helical" evidence="13">
    <location>
        <begin position="732"/>
        <end position="755"/>
    </location>
</feature>
<feature type="transmembrane region" description="Helical" evidence="13">
    <location>
        <begin position="516"/>
        <end position="538"/>
    </location>
</feature>
<evidence type="ECO:0000259" key="14">
    <source>
        <dbReference type="PROSITE" id="PS50262"/>
    </source>
</evidence>
<feature type="domain" description="G-protein coupled receptors family 1 profile" evidence="14">
    <location>
        <begin position="354"/>
        <end position="604"/>
    </location>
</feature>
<dbReference type="PANTHER" id="PTHR26451">
    <property type="entry name" value="G_PROTEIN_RECEP_F1_2 DOMAIN-CONTAINING PROTEIN"/>
    <property type="match status" value="1"/>
</dbReference>
<feature type="transmembrane region" description="Helical" evidence="13">
    <location>
        <begin position="589"/>
        <end position="611"/>
    </location>
</feature>
<dbReference type="InterPro" id="IPR000725">
    <property type="entry name" value="Olfact_rcpt"/>
</dbReference>
<dbReference type="AlphaFoldDB" id="A0AA47MF52"/>
<sequence length="958" mass="105455">MENLTILTPLKQPIVFELESFEVPRDQGPILFFLALLNYMVVLLANGLVMGIIMADRALHRPMNVMICNLAACDLLGGSAALIRLMIYLATGNKKIAYGEAIIQAFSVHTYGAAVQTILAAMAYDRYLAVCEPLRYHAIMTPSRLLFSCVLAWVVALLCIGVLFALNVGTPLCGTTIKHVYCSNRSILYLACGPTPINNIYGLCMSWSLSTGTFLVIGFSYIKILHACIKNGNSMRSKAFQTCASHLVIYVIYQIATTIIILTQRFTSASPNLKKFCGILFVIIPPAVNPVIYGLVTTELRISLLKLFKTKNLTILTPLKQPIVFELESFDVPQDQGPILFFLALLNYMVVLLANGLVIGIIVADRALHRPMNIMICNLAACDLLGGTAVLIRLMIYLATGHKKIAYGEAIIQAFSVHTYGAAVQTILAAMAYDRYLAVCEPLRYHAIMTPSRLLFSCVLAWVVALLCIVVLFALHAGTPLCGTTIKHVYCSNRSILYLACGPTPINNFYGLCMSWSLTTGSFLIIAFSYIKILYACIKNGNNSSMRSKAFQTCASHLVVYVIYQVAITIIILTQRFTSASPNLKKFCGILFVIIPPAVNPVLYGLVTTELRTSLLKLFKTKVTPRTPFIWMENLTILTPLKQPIVFELEGFDVPQDQGPILFFLALLNYMVVLLANGLVMGIIVADKALHRPMNVILCNLVVCDLLGGTAVLIRLMIYFATGHKKIAYGEAIIQAFSVHTYGAAFQTIVATMAYDRYLAVCEPLRYHAIMTPSRLLFSCVLAWVVALLCIVVLFALHAGTPLCGTTIKHVYCSNRSILYLACGPTPINNIYGLCMGWSLTTGSFLVIAFSYIKILHACIKNGNNSSMRSKAFQTCASHLVVYVIHQIATTIISLTQRIPSASPNLKKFSSIVIIIITPAVNPVIYGLVTTELRTSLLKLFKTKVPLRTAFSTSERMH</sequence>
<feature type="transmembrane region" description="Helical" evidence="13">
    <location>
        <begin position="454"/>
        <end position="475"/>
    </location>
</feature>
<evidence type="ECO:0000256" key="7">
    <source>
        <dbReference type="ARBA" id="ARBA00023040"/>
    </source>
</evidence>
<dbReference type="SUPFAM" id="SSF81321">
    <property type="entry name" value="Family A G protein-coupled receptor-like"/>
    <property type="match status" value="3"/>
</dbReference>
<evidence type="ECO:0000256" key="2">
    <source>
        <dbReference type="ARBA" id="ARBA00022475"/>
    </source>
</evidence>
<feature type="transmembrane region" description="Helical" evidence="13">
    <location>
        <begin position="200"/>
        <end position="222"/>
    </location>
</feature>
<keyword evidence="6 13" id="KW-1133">Transmembrane helix</keyword>
<evidence type="ECO:0000256" key="11">
    <source>
        <dbReference type="ARBA" id="ARBA00023180"/>
    </source>
</evidence>
<keyword evidence="5" id="KW-0552">Olfaction</keyword>
<feature type="transmembrane region" description="Helical" evidence="13">
    <location>
        <begin position="661"/>
        <end position="685"/>
    </location>
</feature>
<evidence type="ECO:0000256" key="5">
    <source>
        <dbReference type="ARBA" id="ARBA00022725"/>
    </source>
</evidence>
<dbReference type="PRINTS" id="PR00245">
    <property type="entry name" value="OLFACTORYR"/>
</dbReference>
<keyword evidence="7" id="KW-0297">G-protein coupled receptor</keyword>
<feature type="transmembrane region" description="Helical" evidence="13">
    <location>
        <begin position="558"/>
        <end position="577"/>
    </location>
</feature>
<dbReference type="GO" id="GO:0004930">
    <property type="term" value="F:G protein-coupled receptor activity"/>
    <property type="evidence" value="ECO:0007669"/>
    <property type="project" value="UniProtKB-KW"/>
</dbReference>
<comment type="subcellular location">
    <subcellularLocation>
        <location evidence="1">Cell membrane</location>
        <topology evidence="1">Multi-pass membrane protein</topology>
    </subcellularLocation>
</comment>
<dbReference type="InterPro" id="IPR052921">
    <property type="entry name" value="GPCR1_Superfamily_Member"/>
</dbReference>
<keyword evidence="16" id="KW-1185">Reference proteome</keyword>
<dbReference type="Proteomes" id="UP001174136">
    <property type="component" value="Unassembled WGS sequence"/>
</dbReference>
<dbReference type="PROSITE" id="PS50262">
    <property type="entry name" value="G_PROTEIN_RECEP_F1_2"/>
    <property type="match status" value="3"/>
</dbReference>
<evidence type="ECO:0000256" key="8">
    <source>
        <dbReference type="ARBA" id="ARBA00023136"/>
    </source>
</evidence>
<feature type="transmembrane region" description="Helical" evidence="13">
    <location>
        <begin position="909"/>
        <end position="929"/>
    </location>
</feature>
<keyword evidence="9" id="KW-1015">Disulfide bond</keyword>
<dbReference type="FunFam" id="1.20.1070.10:FF:000024">
    <property type="entry name" value="Olfactory receptor"/>
    <property type="match status" value="3"/>
</dbReference>
<keyword evidence="11" id="KW-0325">Glycoprotein</keyword>
<keyword evidence="2" id="KW-1003">Cell membrane</keyword>
<evidence type="ECO:0000256" key="3">
    <source>
        <dbReference type="ARBA" id="ARBA00022606"/>
    </source>
</evidence>
<feature type="transmembrane region" description="Helical" evidence="13">
    <location>
        <begin position="145"/>
        <end position="166"/>
    </location>
</feature>
<feature type="transmembrane region" description="Helical" evidence="13">
    <location>
        <begin position="339"/>
        <end position="364"/>
    </location>
</feature>
<dbReference type="GO" id="GO:0005549">
    <property type="term" value="F:odorant binding"/>
    <property type="evidence" value="ECO:0007669"/>
    <property type="project" value="TreeGrafter"/>
</dbReference>
<dbReference type="Pfam" id="PF13853">
    <property type="entry name" value="7tm_4"/>
    <property type="match status" value="3"/>
</dbReference>
<feature type="transmembrane region" description="Helical" evidence="13">
    <location>
        <begin position="67"/>
        <end position="89"/>
    </location>
</feature>
<dbReference type="Gene3D" id="1.20.1070.10">
    <property type="entry name" value="Rhodopsin 7-helix transmembrane proteins"/>
    <property type="match status" value="3"/>
</dbReference>
<feature type="transmembrane region" description="Helical" evidence="13">
    <location>
        <begin position="101"/>
        <end position="124"/>
    </location>
</feature>
<dbReference type="InterPro" id="IPR000276">
    <property type="entry name" value="GPCR_Rhodpsn"/>
</dbReference>
<dbReference type="GO" id="GO:0005886">
    <property type="term" value="C:plasma membrane"/>
    <property type="evidence" value="ECO:0007669"/>
    <property type="project" value="UniProtKB-SubCell"/>
</dbReference>
<feature type="domain" description="G-protein coupled receptors family 1 profile" evidence="14">
    <location>
        <begin position="676"/>
        <end position="926"/>
    </location>
</feature>
<dbReference type="InterPro" id="IPR017452">
    <property type="entry name" value="GPCR_Rhodpsn_7TM"/>
</dbReference>
<evidence type="ECO:0000256" key="10">
    <source>
        <dbReference type="ARBA" id="ARBA00023170"/>
    </source>
</evidence>
<keyword evidence="3" id="KW-0716">Sensory transduction</keyword>
<accession>A0AA47MF52</accession>
<evidence type="ECO:0000256" key="13">
    <source>
        <dbReference type="SAM" id="Phobius"/>
    </source>
</evidence>
<evidence type="ECO:0000313" key="15">
    <source>
        <dbReference type="EMBL" id="KAK0138984.1"/>
    </source>
</evidence>
<keyword evidence="4 13" id="KW-0812">Transmembrane</keyword>
<gene>
    <name evidence="15" type="primary">OR52K1_0</name>
    <name evidence="15" type="ORF">N1851_024458</name>
</gene>
<evidence type="ECO:0000256" key="4">
    <source>
        <dbReference type="ARBA" id="ARBA00022692"/>
    </source>
</evidence>
<evidence type="ECO:0000313" key="16">
    <source>
        <dbReference type="Proteomes" id="UP001174136"/>
    </source>
</evidence>
<feature type="transmembrane region" description="Helical" evidence="13">
    <location>
        <begin position="410"/>
        <end position="433"/>
    </location>
</feature>
<keyword evidence="12" id="KW-0807">Transducer</keyword>
<evidence type="ECO:0000256" key="9">
    <source>
        <dbReference type="ARBA" id="ARBA00023157"/>
    </source>
</evidence>
<dbReference type="PANTHER" id="PTHR26451:SF889">
    <property type="entry name" value="OLFACTORY RECEPTOR 2A12-LIKE"/>
    <property type="match status" value="1"/>
</dbReference>
<keyword evidence="10 15" id="KW-0675">Receptor</keyword>